<gene>
    <name evidence="9 14" type="primary">thiE</name>
    <name evidence="14" type="ORF">Pan265_23040</name>
</gene>
<evidence type="ECO:0000313" key="14">
    <source>
        <dbReference type="EMBL" id="QDU72439.1"/>
    </source>
</evidence>
<feature type="binding site" evidence="9">
    <location>
        <position position="208"/>
    </location>
    <ligand>
        <name>4-amino-2-methyl-5-(diphosphooxymethyl)pyrimidine</name>
        <dbReference type="ChEBI" id="CHEBI:57841"/>
    </ligand>
</feature>
<dbReference type="KEGG" id="mcad:Pan265_23040"/>
<feature type="binding site" evidence="9">
    <location>
        <begin position="273"/>
        <end position="275"/>
    </location>
    <ligand>
        <name>2-[(2R,5Z)-2-carboxy-4-methylthiazol-5(2H)-ylidene]ethyl phosphate</name>
        <dbReference type="ChEBI" id="CHEBI:62899"/>
    </ligand>
</feature>
<feature type="binding site" evidence="9">
    <location>
        <position position="303"/>
    </location>
    <ligand>
        <name>2-[(2R,5Z)-2-carboxy-4-methylthiazol-5(2H)-ylidene]ethyl phosphate</name>
        <dbReference type="ChEBI" id="CHEBI:62899"/>
    </ligand>
</feature>
<evidence type="ECO:0000256" key="2">
    <source>
        <dbReference type="ARBA" id="ARBA00022679"/>
    </source>
</evidence>
<keyword evidence="3 9" id="KW-0479">Metal-binding</keyword>
<dbReference type="Pfam" id="PF17792">
    <property type="entry name" value="ThiD2"/>
    <property type="match status" value="1"/>
</dbReference>
<feature type="binding site" evidence="9">
    <location>
        <begin position="176"/>
        <end position="180"/>
    </location>
    <ligand>
        <name>4-amino-2-methyl-5-(diphosphooxymethyl)pyrimidine</name>
        <dbReference type="ChEBI" id="CHEBI:57841"/>
    </ligand>
</feature>
<dbReference type="InterPro" id="IPR022998">
    <property type="entry name" value="ThiamineP_synth_TenI"/>
</dbReference>
<dbReference type="InterPro" id="IPR041397">
    <property type="entry name" value="ThiD2"/>
</dbReference>
<feature type="binding site" evidence="9">
    <location>
        <position position="209"/>
    </location>
    <ligand>
        <name>Mg(2+)</name>
        <dbReference type="ChEBI" id="CHEBI:18420"/>
    </ligand>
</feature>
<comment type="pathway">
    <text evidence="1 9 11">Cofactor biosynthesis; thiamine diphosphate biosynthesis; thiamine phosphate from 4-amino-2-methyl-5-diphosphomethylpyrimidine and 4-methyl-5-(2-phosphoethyl)-thiazole: step 1/1.</text>
</comment>
<dbReference type="AlphaFoldDB" id="A0A518BZQ4"/>
<dbReference type="Gene3D" id="3.20.20.70">
    <property type="entry name" value="Aldolase class I"/>
    <property type="match status" value="1"/>
</dbReference>
<feature type="binding site" evidence="9">
    <location>
        <position position="247"/>
    </location>
    <ligand>
        <name>4-amino-2-methyl-5-(diphosphooxymethyl)pyrimidine</name>
        <dbReference type="ChEBI" id="CHEBI:57841"/>
    </ligand>
</feature>
<evidence type="ECO:0000256" key="3">
    <source>
        <dbReference type="ARBA" id="ARBA00022723"/>
    </source>
</evidence>
<dbReference type="GO" id="GO:0004789">
    <property type="term" value="F:thiamine-phosphate diphosphorylase activity"/>
    <property type="evidence" value="ECO:0007669"/>
    <property type="project" value="UniProtKB-UniRule"/>
</dbReference>
<dbReference type="PANTHER" id="PTHR20857">
    <property type="entry name" value="THIAMINE-PHOSPHATE PYROPHOSPHORYLASE"/>
    <property type="match status" value="1"/>
</dbReference>
<evidence type="ECO:0000256" key="10">
    <source>
        <dbReference type="RuleBase" id="RU003826"/>
    </source>
</evidence>
<evidence type="ECO:0000259" key="12">
    <source>
        <dbReference type="Pfam" id="PF02581"/>
    </source>
</evidence>
<accession>A0A518BZQ4</accession>
<comment type="similarity">
    <text evidence="9 10">Belongs to the thiamine-phosphate synthase family.</text>
</comment>
<evidence type="ECO:0000256" key="4">
    <source>
        <dbReference type="ARBA" id="ARBA00022842"/>
    </source>
</evidence>
<feature type="domain" description="Thiamine phosphate synthase/TenI" evidence="12">
    <location>
        <begin position="148"/>
        <end position="325"/>
    </location>
</feature>
<evidence type="ECO:0000256" key="8">
    <source>
        <dbReference type="ARBA" id="ARBA00047883"/>
    </source>
</evidence>
<evidence type="ECO:0000313" key="15">
    <source>
        <dbReference type="Proteomes" id="UP000320386"/>
    </source>
</evidence>
<keyword evidence="15" id="KW-1185">Reference proteome</keyword>
<dbReference type="Proteomes" id="UP000320386">
    <property type="component" value="Chromosome"/>
</dbReference>
<dbReference type="EC" id="2.5.1.3" evidence="9"/>
<feature type="domain" description="ThiD2" evidence="13">
    <location>
        <begin position="6"/>
        <end position="131"/>
    </location>
</feature>
<evidence type="ECO:0000256" key="6">
    <source>
        <dbReference type="ARBA" id="ARBA00047334"/>
    </source>
</evidence>
<dbReference type="GO" id="GO:0009228">
    <property type="term" value="P:thiamine biosynthetic process"/>
    <property type="evidence" value="ECO:0007669"/>
    <property type="project" value="UniProtKB-KW"/>
</dbReference>
<keyword evidence="5 9" id="KW-0784">Thiamine biosynthesis</keyword>
<evidence type="ECO:0000256" key="11">
    <source>
        <dbReference type="RuleBase" id="RU004253"/>
    </source>
</evidence>
<dbReference type="GO" id="GO:0009229">
    <property type="term" value="P:thiamine diphosphate biosynthetic process"/>
    <property type="evidence" value="ECO:0007669"/>
    <property type="project" value="UniProtKB-UniRule"/>
</dbReference>
<comment type="cofactor">
    <cofactor evidence="9">
        <name>Mg(2+)</name>
        <dbReference type="ChEBI" id="CHEBI:18420"/>
    </cofactor>
    <text evidence="9">Binds 1 Mg(2+) ion per subunit.</text>
</comment>
<organism evidence="14 15">
    <name type="scientific">Mucisphaera calidilacus</name>
    <dbReference type="NCBI Taxonomy" id="2527982"/>
    <lineage>
        <taxon>Bacteria</taxon>
        <taxon>Pseudomonadati</taxon>
        <taxon>Planctomycetota</taxon>
        <taxon>Phycisphaerae</taxon>
        <taxon>Phycisphaerales</taxon>
        <taxon>Phycisphaeraceae</taxon>
        <taxon>Mucisphaera</taxon>
    </lineage>
</organism>
<dbReference type="CDD" id="cd00564">
    <property type="entry name" value="TMP_TenI"/>
    <property type="match status" value="1"/>
</dbReference>
<keyword evidence="2 9" id="KW-0808">Transferase</keyword>
<dbReference type="SUPFAM" id="SSF51391">
    <property type="entry name" value="Thiamin phosphate synthase"/>
    <property type="match status" value="1"/>
</dbReference>
<dbReference type="PANTHER" id="PTHR20857:SF15">
    <property type="entry name" value="THIAMINE-PHOSPHATE SYNTHASE"/>
    <property type="match status" value="1"/>
</dbReference>
<dbReference type="NCBIfam" id="TIGR00693">
    <property type="entry name" value="thiE"/>
    <property type="match status" value="1"/>
</dbReference>
<name>A0A518BZQ4_9BACT</name>
<sequence length="352" mass="36892">MADALRAIDANANRAGEALRTLEDLARFLLDDRVLASEAKGLRHELRALLEPLPELIWHRDTEGDVGTSVSTAAEMERADDAGLAEAAGHRAAEALRVIEELSKTLAGRAGCGAMAGRAEALRYRVYTLHQRVVERLGCGRRRQWRLCLLLTESACRRRWEEVLEGALAGGVDCVQVREKAMGGAALLERVRAVIGVCRPREVSVIVNDRLEVALAAGADGVHLGQEDLPLGAARQIVGQGLMVGISTTNLEQAGAAVAGGADYVGLGPMYESTTKAKPTIAGPAYLRAYVRRHGLAHLAIGGVTAARMPELLAAGVRGVAVCAEVAGAEDPEAAARGLVACFSAGGDSASG</sequence>
<dbReference type="GO" id="GO:0000287">
    <property type="term" value="F:magnesium ion binding"/>
    <property type="evidence" value="ECO:0007669"/>
    <property type="project" value="UniProtKB-UniRule"/>
</dbReference>
<keyword evidence="4 9" id="KW-0460">Magnesium</keyword>
<evidence type="ECO:0000256" key="5">
    <source>
        <dbReference type="ARBA" id="ARBA00022977"/>
    </source>
</evidence>
<proteinExistence type="inferred from homology"/>
<comment type="caution">
    <text evidence="9">Lacks conserved residue(s) required for the propagation of feature annotation.</text>
</comment>
<evidence type="ECO:0000259" key="13">
    <source>
        <dbReference type="Pfam" id="PF17792"/>
    </source>
</evidence>
<feature type="binding site" evidence="9">
    <location>
        <position position="276"/>
    </location>
    <ligand>
        <name>4-amino-2-methyl-5-(diphosphooxymethyl)pyrimidine</name>
        <dbReference type="ChEBI" id="CHEBI:57841"/>
    </ligand>
</feature>
<dbReference type="HAMAP" id="MF_00097">
    <property type="entry name" value="TMP_synthase"/>
    <property type="match status" value="1"/>
</dbReference>
<dbReference type="RefSeq" id="WP_145446604.1">
    <property type="nucleotide sequence ID" value="NZ_CP036280.1"/>
</dbReference>
<comment type="catalytic activity">
    <reaction evidence="8 9 10">
        <text>2-[(2R,5Z)-2-carboxy-4-methylthiazol-5(2H)-ylidene]ethyl phosphate + 4-amino-2-methyl-5-(diphosphooxymethyl)pyrimidine + 2 H(+) = thiamine phosphate + CO2 + diphosphate</text>
        <dbReference type="Rhea" id="RHEA:47844"/>
        <dbReference type="ChEBI" id="CHEBI:15378"/>
        <dbReference type="ChEBI" id="CHEBI:16526"/>
        <dbReference type="ChEBI" id="CHEBI:33019"/>
        <dbReference type="ChEBI" id="CHEBI:37575"/>
        <dbReference type="ChEBI" id="CHEBI:57841"/>
        <dbReference type="ChEBI" id="CHEBI:62899"/>
        <dbReference type="EC" id="2.5.1.3"/>
    </reaction>
</comment>
<comment type="catalytic activity">
    <reaction evidence="7 9 10">
        <text>2-(2-carboxy-4-methylthiazol-5-yl)ethyl phosphate + 4-amino-2-methyl-5-(diphosphooxymethyl)pyrimidine + 2 H(+) = thiamine phosphate + CO2 + diphosphate</text>
        <dbReference type="Rhea" id="RHEA:47848"/>
        <dbReference type="ChEBI" id="CHEBI:15378"/>
        <dbReference type="ChEBI" id="CHEBI:16526"/>
        <dbReference type="ChEBI" id="CHEBI:33019"/>
        <dbReference type="ChEBI" id="CHEBI:37575"/>
        <dbReference type="ChEBI" id="CHEBI:57841"/>
        <dbReference type="ChEBI" id="CHEBI:62890"/>
        <dbReference type="EC" id="2.5.1.3"/>
    </reaction>
</comment>
<dbReference type="Pfam" id="PF02581">
    <property type="entry name" value="TMP-TENI"/>
    <property type="match status" value="1"/>
</dbReference>
<dbReference type="UniPathway" id="UPA00060">
    <property type="reaction ID" value="UER00141"/>
</dbReference>
<evidence type="ECO:0000256" key="7">
    <source>
        <dbReference type="ARBA" id="ARBA00047851"/>
    </source>
</evidence>
<dbReference type="InterPro" id="IPR013785">
    <property type="entry name" value="Aldolase_TIM"/>
</dbReference>
<dbReference type="InterPro" id="IPR034291">
    <property type="entry name" value="TMP_synthase"/>
</dbReference>
<comment type="catalytic activity">
    <reaction evidence="6 9 10">
        <text>4-methyl-5-(2-phosphooxyethyl)-thiazole + 4-amino-2-methyl-5-(diphosphooxymethyl)pyrimidine + H(+) = thiamine phosphate + diphosphate</text>
        <dbReference type="Rhea" id="RHEA:22328"/>
        <dbReference type="ChEBI" id="CHEBI:15378"/>
        <dbReference type="ChEBI" id="CHEBI:33019"/>
        <dbReference type="ChEBI" id="CHEBI:37575"/>
        <dbReference type="ChEBI" id="CHEBI:57841"/>
        <dbReference type="ChEBI" id="CHEBI:58296"/>
        <dbReference type="EC" id="2.5.1.3"/>
    </reaction>
</comment>
<reference evidence="14 15" key="1">
    <citation type="submission" date="2019-02" db="EMBL/GenBank/DDBJ databases">
        <title>Deep-cultivation of Planctomycetes and their phenomic and genomic characterization uncovers novel biology.</title>
        <authorList>
            <person name="Wiegand S."/>
            <person name="Jogler M."/>
            <person name="Boedeker C."/>
            <person name="Pinto D."/>
            <person name="Vollmers J."/>
            <person name="Rivas-Marin E."/>
            <person name="Kohn T."/>
            <person name="Peeters S.H."/>
            <person name="Heuer A."/>
            <person name="Rast P."/>
            <person name="Oberbeckmann S."/>
            <person name="Bunk B."/>
            <person name="Jeske O."/>
            <person name="Meyerdierks A."/>
            <person name="Storesund J.E."/>
            <person name="Kallscheuer N."/>
            <person name="Luecker S."/>
            <person name="Lage O.M."/>
            <person name="Pohl T."/>
            <person name="Merkel B.J."/>
            <person name="Hornburger P."/>
            <person name="Mueller R.-W."/>
            <person name="Bruemmer F."/>
            <person name="Labrenz M."/>
            <person name="Spormann A.M."/>
            <person name="Op den Camp H."/>
            <person name="Overmann J."/>
            <person name="Amann R."/>
            <person name="Jetten M.S.M."/>
            <person name="Mascher T."/>
            <person name="Medema M.H."/>
            <person name="Devos D.P."/>
            <person name="Kaster A.-K."/>
            <person name="Ovreas L."/>
            <person name="Rohde M."/>
            <person name="Galperin M.Y."/>
            <person name="Jogler C."/>
        </authorList>
    </citation>
    <scope>NUCLEOTIDE SEQUENCE [LARGE SCALE GENOMIC DNA]</scope>
    <source>
        <strain evidence="14 15">Pan265</strain>
    </source>
</reference>
<dbReference type="GO" id="GO:0005737">
    <property type="term" value="C:cytoplasm"/>
    <property type="evidence" value="ECO:0007669"/>
    <property type="project" value="TreeGrafter"/>
</dbReference>
<dbReference type="EMBL" id="CP036280">
    <property type="protein sequence ID" value="QDU72439.1"/>
    <property type="molecule type" value="Genomic_DNA"/>
</dbReference>
<protein>
    <recommendedName>
        <fullName evidence="9">Thiamine-phosphate synthase</fullName>
        <shortName evidence="9">TP synthase</shortName>
        <shortName evidence="9">TPS</shortName>
        <ecNumber evidence="9">2.5.1.3</ecNumber>
    </recommendedName>
    <alternativeName>
        <fullName evidence="9">Thiamine-phosphate pyrophosphorylase</fullName>
        <shortName evidence="9">TMP pyrophosphorylase</shortName>
        <shortName evidence="9">TMP-PPase</shortName>
    </alternativeName>
</protein>
<dbReference type="InterPro" id="IPR036206">
    <property type="entry name" value="ThiamineP_synth_sf"/>
</dbReference>
<evidence type="ECO:0000256" key="1">
    <source>
        <dbReference type="ARBA" id="ARBA00005165"/>
    </source>
</evidence>
<comment type="function">
    <text evidence="9">Condenses 4-methyl-5-(beta-hydroxyethyl)thiazole monophosphate (THZ-P) and 2-methyl-4-amino-5-hydroxymethyl pyrimidine pyrophosphate (HMP-PP) to form thiamine monophosphate (TMP).</text>
</comment>
<feature type="binding site" evidence="9">
    <location>
        <position position="228"/>
    </location>
    <ligand>
        <name>Mg(2+)</name>
        <dbReference type="ChEBI" id="CHEBI:18420"/>
    </ligand>
</feature>
<evidence type="ECO:0000256" key="9">
    <source>
        <dbReference type="HAMAP-Rule" id="MF_00097"/>
    </source>
</evidence>
<dbReference type="OrthoDB" id="9812206at2"/>